<dbReference type="Proteomes" id="UP000479000">
    <property type="component" value="Unassembled WGS sequence"/>
</dbReference>
<feature type="region of interest" description="Disordered" evidence="1">
    <location>
        <begin position="237"/>
        <end position="274"/>
    </location>
</feature>
<gene>
    <name evidence="2" type="ORF">NTEN_LOCUS17511</name>
</gene>
<evidence type="ECO:0000313" key="2">
    <source>
        <dbReference type="EMBL" id="CAB0012817.1"/>
    </source>
</evidence>
<sequence length="274" mass="31907">MRQLPSRLEGLRREMKLLRGWRELCWTGEPCALTRLNAGITTSVSNFVNRHHLRVGKECLYFICSSVAKLPQSGLPKITPSQPYKHELLVPQGQRKYAMTFEQIEIQYSTDYHHRGGVSREVQFLGSSRMSTCWLQLLSGNYLSDCNARWTVSGFAYKCIQNDLMFSGVQASSGRTASRRLCINTKLLNQRLEASDKGVLLMRTLREFFEILWRRFTFSEFRPWELRFFLESPVSQERSTKSRPDHLRRPRPKIRGSNGSFGADRFRRKSFVQP</sequence>
<keyword evidence="3" id="KW-1185">Reference proteome</keyword>
<proteinExistence type="predicted"/>
<dbReference type="AlphaFoldDB" id="A0A6H5H5L2"/>
<protein>
    <submittedName>
        <fullName evidence="2">Uncharacterized protein</fullName>
    </submittedName>
</protein>
<feature type="compositionally biased region" description="Basic and acidic residues" evidence="1">
    <location>
        <begin position="238"/>
        <end position="247"/>
    </location>
</feature>
<dbReference type="EMBL" id="CADCXU010025649">
    <property type="protein sequence ID" value="CAB0012817.1"/>
    <property type="molecule type" value="Genomic_DNA"/>
</dbReference>
<evidence type="ECO:0000256" key="1">
    <source>
        <dbReference type="SAM" id="MobiDB-lite"/>
    </source>
</evidence>
<name>A0A6H5H5L2_9HEMI</name>
<evidence type="ECO:0000313" key="3">
    <source>
        <dbReference type="Proteomes" id="UP000479000"/>
    </source>
</evidence>
<organism evidence="2 3">
    <name type="scientific">Nesidiocoris tenuis</name>
    <dbReference type="NCBI Taxonomy" id="355587"/>
    <lineage>
        <taxon>Eukaryota</taxon>
        <taxon>Metazoa</taxon>
        <taxon>Ecdysozoa</taxon>
        <taxon>Arthropoda</taxon>
        <taxon>Hexapoda</taxon>
        <taxon>Insecta</taxon>
        <taxon>Pterygota</taxon>
        <taxon>Neoptera</taxon>
        <taxon>Paraneoptera</taxon>
        <taxon>Hemiptera</taxon>
        <taxon>Heteroptera</taxon>
        <taxon>Panheteroptera</taxon>
        <taxon>Cimicomorpha</taxon>
        <taxon>Miridae</taxon>
        <taxon>Dicyphina</taxon>
        <taxon>Nesidiocoris</taxon>
    </lineage>
</organism>
<accession>A0A6H5H5L2</accession>
<reference evidence="2 3" key="1">
    <citation type="submission" date="2020-02" db="EMBL/GenBank/DDBJ databases">
        <authorList>
            <person name="Ferguson B K."/>
        </authorList>
    </citation>
    <scope>NUCLEOTIDE SEQUENCE [LARGE SCALE GENOMIC DNA]</scope>
</reference>